<sequence>MSYSDFKLPELKRRFNLILEEDVDLFSAAPETPVSDWLRATLHETLSVALAINTEKGRSELIIAPILVELRKQTGYTVSFFSGVDFTVDPSQGLNGVCDFIVSLSPEQLFVSAPVLIIFEAKNEDIKGGFPQCIAAMIAAQRFNEREGNALPLIHGAVTTGTNWRFLQLDQNVVRIDRREYYVDNLQKLLGILMTITGKLAVTPTLP</sequence>
<dbReference type="EMBL" id="CP000804">
    <property type="protein sequence ID" value="ABU58047.1"/>
    <property type="molecule type" value="Genomic_DNA"/>
</dbReference>
<proteinExistence type="predicted"/>
<dbReference type="KEGG" id="rca:Rcas_1959"/>
<evidence type="ECO:0008006" key="3">
    <source>
        <dbReference type="Google" id="ProtNLM"/>
    </source>
</evidence>
<dbReference type="Proteomes" id="UP000000263">
    <property type="component" value="Chromosome"/>
</dbReference>
<organism evidence="1 2">
    <name type="scientific">Roseiflexus castenholzii (strain DSM 13941 / HLO8)</name>
    <dbReference type="NCBI Taxonomy" id="383372"/>
    <lineage>
        <taxon>Bacteria</taxon>
        <taxon>Bacillati</taxon>
        <taxon>Chloroflexota</taxon>
        <taxon>Chloroflexia</taxon>
        <taxon>Chloroflexales</taxon>
        <taxon>Roseiflexineae</taxon>
        <taxon>Roseiflexaceae</taxon>
        <taxon>Roseiflexus</taxon>
    </lineage>
</organism>
<dbReference type="RefSeq" id="WP_012120471.1">
    <property type="nucleotide sequence ID" value="NC_009767.1"/>
</dbReference>
<reference evidence="1 2" key="1">
    <citation type="submission" date="2007-08" db="EMBL/GenBank/DDBJ databases">
        <title>Complete sequence of Roseiflexus castenholzii DSM 13941.</title>
        <authorList>
            <consortium name="US DOE Joint Genome Institute"/>
            <person name="Copeland A."/>
            <person name="Lucas S."/>
            <person name="Lapidus A."/>
            <person name="Barry K."/>
            <person name="Glavina del Rio T."/>
            <person name="Dalin E."/>
            <person name="Tice H."/>
            <person name="Pitluck S."/>
            <person name="Thompson L.S."/>
            <person name="Brettin T."/>
            <person name="Bruce D."/>
            <person name="Detter J.C."/>
            <person name="Han C."/>
            <person name="Tapia R."/>
            <person name="Schmutz J."/>
            <person name="Larimer F."/>
            <person name="Land M."/>
            <person name="Hauser L."/>
            <person name="Kyrpides N."/>
            <person name="Mikhailova N."/>
            <person name="Bryant D.A."/>
            <person name="Hanada S."/>
            <person name="Tsukatani Y."/>
            <person name="Richardson P."/>
        </authorList>
    </citation>
    <scope>NUCLEOTIDE SEQUENCE [LARGE SCALE GENOMIC DNA]</scope>
    <source>
        <strain evidence="2">DSM 13941 / HLO8</strain>
    </source>
</reference>
<dbReference type="AlphaFoldDB" id="A7NKM7"/>
<dbReference type="STRING" id="383372.Rcas_1959"/>
<dbReference type="eggNOG" id="ENOG502ZW30">
    <property type="taxonomic scope" value="Bacteria"/>
</dbReference>
<name>A7NKM7_ROSCS</name>
<evidence type="ECO:0000313" key="2">
    <source>
        <dbReference type="Proteomes" id="UP000000263"/>
    </source>
</evidence>
<evidence type="ECO:0000313" key="1">
    <source>
        <dbReference type="EMBL" id="ABU58047.1"/>
    </source>
</evidence>
<protein>
    <recommendedName>
        <fullName evidence="3">Type I restriction enzyme R protein N-terminal domain-containing protein</fullName>
    </recommendedName>
</protein>
<dbReference type="HOGENOM" id="CLU_084165_1_0_0"/>
<dbReference type="OrthoDB" id="155875at2"/>
<accession>A7NKM7</accession>
<gene>
    <name evidence="1" type="ordered locus">Rcas_1959</name>
</gene>
<keyword evidence="2" id="KW-1185">Reference proteome</keyword>